<dbReference type="AlphaFoldDB" id="A0A0R1ZUN3"/>
<evidence type="ECO:0000256" key="6">
    <source>
        <dbReference type="ARBA" id="ARBA00023136"/>
    </source>
</evidence>
<comment type="similarity">
    <text evidence="7">Belongs to the binding-protein-dependent transport system permease family.</text>
</comment>
<comment type="subcellular location">
    <subcellularLocation>
        <location evidence="1 7">Cell membrane</location>
        <topology evidence="1 7">Multi-pass membrane protein</topology>
    </subcellularLocation>
</comment>
<dbReference type="PANTHER" id="PTHR43163:SF6">
    <property type="entry name" value="DIPEPTIDE TRANSPORT SYSTEM PERMEASE PROTEIN DPPB-RELATED"/>
    <property type="match status" value="1"/>
</dbReference>
<dbReference type="STRING" id="1291052.FC18_GL001268"/>
<evidence type="ECO:0000259" key="8">
    <source>
        <dbReference type="PROSITE" id="PS50928"/>
    </source>
</evidence>
<protein>
    <submittedName>
        <fullName evidence="9">ABC-type dipeptide oligopeptide nickel transport system, permease component</fullName>
    </submittedName>
</protein>
<comment type="caution">
    <text evidence="9">The sequence shown here is derived from an EMBL/GenBank/DDBJ whole genome shotgun (WGS) entry which is preliminary data.</text>
</comment>
<reference evidence="9 10" key="1">
    <citation type="journal article" date="2015" name="Genome Announc.">
        <title>Expanding the biotechnology potential of lactobacilli through comparative genomics of 213 strains and associated genera.</title>
        <authorList>
            <person name="Sun Z."/>
            <person name="Harris H.M."/>
            <person name="McCann A."/>
            <person name="Guo C."/>
            <person name="Argimon S."/>
            <person name="Zhang W."/>
            <person name="Yang X."/>
            <person name="Jeffery I.B."/>
            <person name="Cooney J.C."/>
            <person name="Kagawa T.F."/>
            <person name="Liu W."/>
            <person name="Song Y."/>
            <person name="Salvetti E."/>
            <person name="Wrobel A."/>
            <person name="Rasinkangas P."/>
            <person name="Parkhill J."/>
            <person name="Rea M.C."/>
            <person name="O'Sullivan O."/>
            <person name="Ritari J."/>
            <person name="Douillard F.P."/>
            <person name="Paul Ross R."/>
            <person name="Yang R."/>
            <person name="Briner A.E."/>
            <person name="Felis G.E."/>
            <person name="de Vos W.M."/>
            <person name="Barrangou R."/>
            <person name="Klaenhammer T.R."/>
            <person name="Caufield P.W."/>
            <person name="Cui Y."/>
            <person name="Zhang H."/>
            <person name="O'Toole P.W."/>
        </authorList>
    </citation>
    <scope>NUCLEOTIDE SEQUENCE [LARGE SCALE GENOMIC DNA]</scope>
    <source>
        <strain evidence="9 10">DSM 20505</strain>
    </source>
</reference>
<dbReference type="OrthoDB" id="9773683at2"/>
<name>A0A0R1ZUN3_9LACO</name>
<dbReference type="PANTHER" id="PTHR43163">
    <property type="entry name" value="DIPEPTIDE TRANSPORT SYSTEM PERMEASE PROTEIN DPPB-RELATED"/>
    <property type="match status" value="1"/>
</dbReference>
<dbReference type="Proteomes" id="UP000051679">
    <property type="component" value="Unassembled WGS sequence"/>
</dbReference>
<feature type="transmembrane region" description="Helical" evidence="7">
    <location>
        <begin position="271"/>
        <end position="294"/>
    </location>
</feature>
<dbReference type="SUPFAM" id="SSF161098">
    <property type="entry name" value="MetI-like"/>
    <property type="match status" value="1"/>
</dbReference>
<dbReference type="InterPro" id="IPR045621">
    <property type="entry name" value="BPD_transp_1_N"/>
</dbReference>
<evidence type="ECO:0000256" key="3">
    <source>
        <dbReference type="ARBA" id="ARBA00022475"/>
    </source>
</evidence>
<evidence type="ECO:0000256" key="2">
    <source>
        <dbReference type="ARBA" id="ARBA00022448"/>
    </source>
</evidence>
<evidence type="ECO:0000313" key="10">
    <source>
        <dbReference type="Proteomes" id="UP000051679"/>
    </source>
</evidence>
<keyword evidence="6 7" id="KW-0472">Membrane</keyword>
<sequence length="308" mass="34019">MAKYIIKRVFYLVLTLFIIASATFFLMKLMPGSPFNNPKIPAAQLKILNKAYGLDQPLLVQYGKYLMGILHGDFGTSYQFAGQSVSHLIGSRIAPSLQIGLQAMILGTLLGILLGAIAAIRAHSWVDSVATIFAILGRSIPNFVFAALLQFWLAYKWKIFPIALWDGFQYSILPTLALSMAPLAQTARFMRTEMVEVLNSDYIELARSKGASEWQVVARHALRNSMIPIVTIIGPMAVDLMVGSLVVENIFAIPGIGEQFVRSILTNDYPVIMGLTMLYSAMLVVVLLIVDILYGFIDPRIRLTGEAN</sequence>
<keyword evidence="10" id="KW-1185">Reference proteome</keyword>
<feature type="transmembrane region" description="Helical" evidence="7">
    <location>
        <begin position="99"/>
        <end position="120"/>
    </location>
</feature>
<evidence type="ECO:0000256" key="5">
    <source>
        <dbReference type="ARBA" id="ARBA00022989"/>
    </source>
</evidence>
<dbReference type="CDD" id="cd06261">
    <property type="entry name" value="TM_PBP2"/>
    <property type="match status" value="1"/>
</dbReference>
<dbReference type="GO" id="GO:0005886">
    <property type="term" value="C:plasma membrane"/>
    <property type="evidence" value="ECO:0007669"/>
    <property type="project" value="UniProtKB-SubCell"/>
</dbReference>
<feature type="domain" description="ABC transmembrane type-1" evidence="8">
    <location>
        <begin position="93"/>
        <end position="294"/>
    </location>
</feature>
<dbReference type="Pfam" id="PF19300">
    <property type="entry name" value="BPD_transp_1_N"/>
    <property type="match status" value="1"/>
</dbReference>
<dbReference type="Pfam" id="PF00528">
    <property type="entry name" value="BPD_transp_1"/>
    <property type="match status" value="1"/>
</dbReference>
<keyword evidence="4 7" id="KW-0812">Transmembrane</keyword>
<organism evidence="9 10">
    <name type="scientific">Lacticaseibacillus sharpeae JCM 1186 = DSM 20505</name>
    <dbReference type="NCBI Taxonomy" id="1291052"/>
    <lineage>
        <taxon>Bacteria</taxon>
        <taxon>Bacillati</taxon>
        <taxon>Bacillota</taxon>
        <taxon>Bacilli</taxon>
        <taxon>Lactobacillales</taxon>
        <taxon>Lactobacillaceae</taxon>
        <taxon>Lacticaseibacillus</taxon>
    </lineage>
</organism>
<evidence type="ECO:0000256" key="7">
    <source>
        <dbReference type="RuleBase" id="RU363032"/>
    </source>
</evidence>
<dbReference type="NCBIfam" id="NF045471">
    <property type="entry name" value="Opp3B"/>
    <property type="match status" value="1"/>
</dbReference>
<dbReference type="PROSITE" id="PS50928">
    <property type="entry name" value="ABC_TM1"/>
    <property type="match status" value="1"/>
</dbReference>
<evidence type="ECO:0000313" key="9">
    <source>
        <dbReference type="EMBL" id="KRM55481.1"/>
    </source>
</evidence>
<feature type="transmembrane region" description="Helical" evidence="7">
    <location>
        <begin position="229"/>
        <end position="251"/>
    </location>
</feature>
<feature type="transmembrane region" description="Helical" evidence="7">
    <location>
        <begin position="132"/>
        <end position="155"/>
    </location>
</feature>
<dbReference type="GO" id="GO:0055085">
    <property type="term" value="P:transmembrane transport"/>
    <property type="evidence" value="ECO:0007669"/>
    <property type="project" value="InterPro"/>
</dbReference>
<dbReference type="PATRIC" id="fig|1291052.5.peg.1286"/>
<evidence type="ECO:0000256" key="4">
    <source>
        <dbReference type="ARBA" id="ARBA00022692"/>
    </source>
</evidence>
<feature type="transmembrane region" description="Helical" evidence="7">
    <location>
        <begin position="167"/>
        <end position="184"/>
    </location>
</feature>
<evidence type="ECO:0000256" key="1">
    <source>
        <dbReference type="ARBA" id="ARBA00004651"/>
    </source>
</evidence>
<dbReference type="InterPro" id="IPR035906">
    <property type="entry name" value="MetI-like_sf"/>
</dbReference>
<feature type="transmembrane region" description="Helical" evidence="7">
    <location>
        <begin position="9"/>
        <end position="27"/>
    </location>
</feature>
<keyword evidence="2 7" id="KW-0813">Transport</keyword>
<dbReference type="Gene3D" id="1.10.3720.10">
    <property type="entry name" value="MetI-like"/>
    <property type="match status" value="1"/>
</dbReference>
<dbReference type="InterPro" id="IPR000515">
    <property type="entry name" value="MetI-like"/>
</dbReference>
<dbReference type="RefSeq" id="WP_054680275.1">
    <property type="nucleotide sequence ID" value="NZ_AYYO01000021.1"/>
</dbReference>
<keyword evidence="5 7" id="KW-1133">Transmembrane helix</keyword>
<proteinExistence type="inferred from homology"/>
<dbReference type="EMBL" id="AYYO01000021">
    <property type="protein sequence ID" value="KRM55481.1"/>
    <property type="molecule type" value="Genomic_DNA"/>
</dbReference>
<gene>
    <name evidence="9" type="ORF">FC18_GL001268</name>
</gene>
<keyword evidence="3" id="KW-1003">Cell membrane</keyword>
<accession>A0A0R1ZUN3</accession>